<proteinExistence type="predicted"/>
<dbReference type="Proteomes" id="UP001419268">
    <property type="component" value="Unassembled WGS sequence"/>
</dbReference>
<name>A0AAP0KSU5_9MAGN</name>
<accession>A0AAP0KSU5</accession>
<dbReference type="EMBL" id="JBBNAG010000002">
    <property type="protein sequence ID" value="KAK9157595.1"/>
    <property type="molecule type" value="Genomic_DNA"/>
</dbReference>
<keyword evidence="2" id="KW-1185">Reference proteome</keyword>
<protein>
    <submittedName>
        <fullName evidence="1">Uncharacterized protein</fullName>
    </submittedName>
</protein>
<sequence length="130" mass="14717">MMRNKCNMLKEEIVNLFSQTMDKVEDMFNTKMGHNYRLVEVHVAAVERHISEHGSEIKRVVAEMKARLSTSEAGTFGEWEAFPDFTEAFKLIVSLKFTEETLNWAQDIAAKCGFVVLILKSNAGSGGRGW</sequence>
<gene>
    <name evidence="1" type="ORF">Scep_004169</name>
</gene>
<dbReference type="AlphaFoldDB" id="A0AAP0KSU5"/>
<evidence type="ECO:0000313" key="2">
    <source>
        <dbReference type="Proteomes" id="UP001419268"/>
    </source>
</evidence>
<reference evidence="1 2" key="1">
    <citation type="submission" date="2024-01" db="EMBL/GenBank/DDBJ databases">
        <title>Genome assemblies of Stephania.</title>
        <authorList>
            <person name="Yang L."/>
        </authorList>
    </citation>
    <scope>NUCLEOTIDE SEQUENCE [LARGE SCALE GENOMIC DNA]</scope>
    <source>
        <strain evidence="1">JXDWG</strain>
        <tissue evidence="1">Leaf</tissue>
    </source>
</reference>
<organism evidence="1 2">
    <name type="scientific">Stephania cephalantha</name>
    <dbReference type="NCBI Taxonomy" id="152367"/>
    <lineage>
        <taxon>Eukaryota</taxon>
        <taxon>Viridiplantae</taxon>
        <taxon>Streptophyta</taxon>
        <taxon>Embryophyta</taxon>
        <taxon>Tracheophyta</taxon>
        <taxon>Spermatophyta</taxon>
        <taxon>Magnoliopsida</taxon>
        <taxon>Ranunculales</taxon>
        <taxon>Menispermaceae</taxon>
        <taxon>Menispermoideae</taxon>
        <taxon>Cissampelideae</taxon>
        <taxon>Stephania</taxon>
    </lineage>
</organism>
<comment type="caution">
    <text evidence="1">The sequence shown here is derived from an EMBL/GenBank/DDBJ whole genome shotgun (WGS) entry which is preliminary data.</text>
</comment>
<evidence type="ECO:0000313" key="1">
    <source>
        <dbReference type="EMBL" id="KAK9157595.1"/>
    </source>
</evidence>